<sequence length="156" mass="17586">MSKEYRCWFKPHKEYRPVSKKSTASSNGNKKKGVEPTIEVSNSNLFDVLNLVNNDGEFGTNEGLLIWKFKDLLTSGQAILVDKAGNPLKKVEFLGDNDNEDERDLYGNGDYDDDPYDDDMYKARELLVTQLVMYQTRYGKPLPIVVPASSSRLGGP</sequence>
<comment type="caution">
    <text evidence="1">The sequence shown here is derived from an EMBL/GenBank/DDBJ whole genome shotgun (WGS) entry which is preliminary data.</text>
</comment>
<reference evidence="1" key="1">
    <citation type="journal article" date="2019" name="Sci. Rep.">
        <title>Draft genome of Tanacetum cinerariifolium, the natural source of mosquito coil.</title>
        <authorList>
            <person name="Yamashiro T."/>
            <person name="Shiraishi A."/>
            <person name="Satake H."/>
            <person name="Nakayama K."/>
        </authorList>
    </citation>
    <scope>NUCLEOTIDE SEQUENCE</scope>
</reference>
<gene>
    <name evidence="1" type="ORF">Tci_453183</name>
</gene>
<dbReference type="EMBL" id="BKCJ010212030">
    <property type="protein sequence ID" value="GEY81209.1"/>
    <property type="molecule type" value="Genomic_DNA"/>
</dbReference>
<accession>A0A699HVU2</accession>
<evidence type="ECO:0000313" key="1">
    <source>
        <dbReference type="EMBL" id="GEY81209.1"/>
    </source>
</evidence>
<dbReference type="AlphaFoldDB" id="A0A699HVU2"/>
<proteinExistence type="predicted"/>
<protein>
    <submittedName>
        <fullName evidence="1">Uncharacterized protein</fullName>
    </submittedName>
</protein>
<organism evidence="1">
    <name type="scientific">Tanacetum cinerariifolium</name>
    <name type="common">Dalmatian daisy</name>
    <name type="synonym">Chrysanthemum cinerariifolium</name>
    <dbReference type="NCBI Taxonomy" id="118510"/>
    <lineage>
        <taxon>Eukaryota</taxon>
        <taxon>Viridiplantae</taxon>
        <taxon>Streptophyta</taxon>
        <taxon>Embryophyta</taxon>
        <taxon>Tracheophyta</taxon>
        <taxon>Spermatophyta</taxon>
        <taxon>Magnoliopsida</taxon>
        <taxon>eudicotyledons</taxon>
        <taxon>Gunneridae</taxon>
        <taxon>Pentapetalae</taxon>
        <taxon>asterids</taxon>
        <taxon>campanulids</taxon>
        <taxon>Asterales</taxon>
        <taxon>Asteraceae</taxon>
        <taxon>Asteroideae</taxon>
        <taxon>Anthemideae</taxon>
        <taxon>Anthemidinae</taxon>
        <taxon>Tanacetum</taxon>
    </lineage>
</organism>
<name>A0A699HVU2_TANCI</name>